<accession>A0AA88P0J2</accession>
<dbReference type="AlphaFoldDB" id="A0AA88P0J2"/>
<evidence type="ECO:0000313" key="1">
    <source>
        <dbReference type="EMBL" id="KAK2871270.1"/>
    </source>
</evidence>
<gene>
    <name evidence="1" type="ORF">Q8A67_023797</name>
</gene>
<dbReference type="Proteomes" id="UP001187343">
    <property type="component" value="Unassembled WGS sequence"/>
</dbReference>
<keyword evidence="2" id="KW-1185">Reference proteome</keyword>
<reference evidence="1" key="1">
    <citation type="submission" date="2023-08" db="EMBL/GenBank/DDBJ databases">
        <title>Chromosome-level Genome Assembly of mud carp (Cirrhinus molitorella).</title>
        <authorList>
            <person name="Liu H."/>
        </authorList>
    </citation>
    <scope>NUCLEOTIDE SEQUENCE</scope>
    <source>
        <strain evidence="1">Prfri</strain>
        <tissue evidence="1">Muscle</tissue>
    </source>
</reference>
<protein>
    <submittedName>
        <fullName evidence="1">Uncharacterized protein</fullName>
    </submittedName>
</protein>
<comment type="caution">
    <text evidence="1">The sequence shown here is derived from an EMBL/GenBank/DDBJ whole genome shotgun (WGS) entry which is preliminary data.</text>
</comment>
<sequence length="69" mass="7337">MTGYSRLLRGLGTATHYYEFGSAGVCIDAIICLAPPLSNILASHCDSESNMTLTESLTDLLLLCAQNAD</sequence>
<dbReference type="EMBL" id="JAUYZG010000023">
    <property type="protein sequence ID" value="KAK2871270.1"/>
    <property type="molecule type" value="Genomic_DNA"/>
</dbReference>
<evidence type="ECO:0000313" key="2">
    <source>
        <dbReference type="Proteomes" id="UP001187343"/>
    </source>
</evidence>
<name>A0AA88P0J2_9TELE</name>
<proteinExistence type="predicted"/>
<organism evidence="1 2">
    <name type="scientific">Cirrhinus molitorella</name>
    <name type="common">mud carp</name>
    <dbReference type="NCBI Taxonomy" id="172907"/>
    <lineage>
        <taxon>Eukaryota</taxon>
        <taxon>Metazoa</taxon>
        <taxon>Chordata</taxon>
        <taxon>Craniata</taxon>
        <taxon>Vertebrata</taxon>
        <taxon>Euteleostomi</taxon>
        <taxon>Actinopterygii</taxon>
        <taxon>Neopterygii</taxon>
        <taxon>Teleostei</taxon>
        <taxon>Ostariophysi</taxon>
        <taxon>Cypriniformes</taxon>
        <taxon>Cyprinidae</taxon>
        <taxon>Labeoninae</taxon>
        <taxon>Labeonini</taxon>
        <taxon>Cirrhinus</taxon>
    </lineage>
</organism>